<keyword evidence="3" id="KW-0328">Glycosyltransferase</keyword>
<dbReference type="GO" id="GO:0008955">
    <property type="term" value="F:peptidoglycan glycosyltransferase activity"/>
    <property type="evidence" value="ECO:0007669"/>
    <property type="project" value="UniProtKB-EC"/>
</dbReference>
<dbReference type="PANTHER" id="PTHR32282:SF33">
    <property type="entry name" value="PEPTIDOGLYCAN GLYCOSYLTRANSFERASE"/>
    <property type="match status" value="1"/>
</dbReference>
<evidence type="ECO:0000313" key="14">
    <source>
        <dbReference type="Proteomes" id="UP000580839"/>
    </source>
</evidence>
<dbReference type="InterPro" id="IPR023346">
    <property type="entry name" value="Lysozyme-like_dom_sf"/>
</dbReference>
<keyword evidence="4" id="KW-0808">Transferase</keyword>
<protein>
    <recommendedName>
        <fullName evidence="7">peptidoglycan glycosyltransferase</fullName>
        <ecNumber evidence="7">2.4.99.28</ecNumber>
    </recommendedName>
</protein>
<keyword evidence="9" id="KW-0812">Transmembrane</keyword>
<evidence type="ECO:0000256" key="4">
    <source>
        <dbReference type="ARBA" id="ARBA00022679"/>
    </source>
</evidence>
<keyword evidence="5" id="KW-0378">Hydrolase</keyword>
<evidence type="ECO:0000256" key="9">
    <source>
        <dbReference type="SAM" id="Phobius"/>
    </source>
</evidence>
<dbReference type="GO" id="GO:0030288">
    <property type="term" value="C:outer membrane-bounded periplasmic space"/>
    <property type="evidence" value="ECO:0007669"/>
    <property type="project" value="TreeGrafter"/>
</dbReference>
<keyword evidence="9" id="KW-1133">Transmembrane helix</keyword>
<gene>
    <name evidence="13" type="ORF">HOP12_13430</name>
</gene>
<dbReference type="Pfam" id="PF00912">
    <property type="entry name" value="Transgly"/>
    <property type="match status" value="1"/>
</dbReference>
<feature type="domain" description="Bifunctional transglycosylase second" evidence="12">
    <location>
        <begin position="65"/>
        <end position="142"/>
    </location>
</feature>
<dbReference type="InterPro" id="IPR012338">
    <property type="entry name" value="Beta-lactam/transpept-like"/>
</dbReference>
<evidence type="ECO:0000313" key="13">
    <source>
        <dbReference type="EMBL" id="NOT35144.1"/>
    </source>
</evidence>
<name>A0A849SR91_UNCEI</name>
<dbReference type="EC" id="2.4.99.28" evidence="7"/>
<dbReference type="InterPro" id="IPR001264">
    <property type="entry name" value="Glyco_trans_51"/>
</dbReference>
<evidence type="ECO:0000256" key="5">
    <source>
        <dbReference type="ARBA" id="ARBA00022801"/>
    </source>
</evidence>
<keyword evidence="2" id="KW-0645">Protease</keyword>
<dbReference type="EMBL" id="JABFRW010000175">
    <property type="protein sequence ID" value="NOT35144.1"/>
    <property type="molecule type" value="Genomic_DNA"/>
</dbReference>
<evidence type="ECO:0000256" key="6">
    <source>
        <dbReference type="ARBA" id="ARBA00023268"/>
    </source>
</evidence>
<dbReference type="Gene3D" id="3.40.710.10">
    <property type="entry name" value="DD-peptidase/beta-lactamase superfamily"/>
    <property type="match status" value="1"/>
</dbReference>
<feature type="domain" description="Glycosyl transferase family 51" evidence="11">
    <location>
        <begin position="170"/>
        <end position="341"/>
    </location>
</feature>
<organism evidence="13 14">
    <name type="scientific">Eiseniibacteriota bacterium</name>
    <dbReference type="NCBI Taxonomy" id="2212470"/>
    <lineage>
        <taxon>Bacteria</taxon>
        <taxon>Candidatus Eiseniibacteriota</taxon>
    </lineage>
</organism>
<dbReference type="GO" id="GO:0008658">
    <property type="term" value="F:penicillin binding"/>
    <property type="evidence" value="ECO:0007669"/>
    <property type="project" value="InterPro"/>
</dbReference>
<dbReference type="InterPro" id="IPR001460">
    <property type="entry name" value="PCN-bd_Tpept"/>
</dbReference>
<comment type="caution">
    <text evidence="13">The sequence shown here is derived from an EMBL/GenBank/DDBJ whole genome shotgun (WGS) entry which is preliminary data.</text>
</comment>
<keyword evidence="1" id="KW-0121">Carboxypeptidase</keyword>
<dbReference type="Pfam" id="PF00905">
    <property type="entry name" value="Transpeptidase"/>
    <property type="match status" value="1"/>
</dbReference>
<dbReference type="Gene3D" id="3.30.2060.10">
    <property type="entry name" value="Penicillin-binding protein 1b domain"/>
    <property type="match status" value="1"/>
</dbReference>
<dbReference type="Proteomes" id="UP000580839">
    <property type="component" value="Unassembled WGS sequence"/>
</dbReference>
<keyword evidence="6" id="KW-0511">Multifunctional enzyme</keyword>
<dbReference type="InterPro" id="IPR050396">
    <property type="entry name" value="Glycosyltr_51/Transpeptidase"/>
</dbReference>
<dbReference type="InterPro" id="IPR036950">
    <property type="entry name" value="PBP_transglycosylase"/>
</dbReference>
<dbReference type="InterPro" id="IPR028166">
    <property type="entry name" value="UB2H"/>
</dbReference>
<proteinExistence type="predicted"/>
<dbReference type="GO" id="GO:0004180">
    <property type="term" value="F:carboxypeptidase activity"/>
    <property type="evidence" value="ECO:0007669"/>
    <property type="project" value="UniProtKB-KW"/>
</dbReference>
<dbReference type="Gene3D" id="1.10.3810.10">
    <property type="entry name" value="Biosynthetic peptidoglycan transglycosylase-like"/>
    <property type="match status" value="1"/>
</dbReference>
<dbReference type="GO" id="GO:0009252">
    <property type="term" value="P:peptidoglycan biosynthetic process"/>
    <property type="evidence" value="ECO:0007669"/>
    <property type="project" value="TreeGrafter"/>
</dbReference>
<dbReference type="PANTHER" id="PTHR32282">
    <property type="entry name" value="BINDING PROTEIN TRANSPEPTIDASE, PUTATIVE-RELATED"/>
    <property type="match status" value="1"/>
</dbReference>
<evidence type="ECO:0000259" key="10">
    <source>
        <dbReference type="Pfam" id="PF00905"/>
    </source>
</evidence>
<accession>A0A849SR91</accession>
<evidence type="ECO:0000256" key="1">
    <source>
        <dbReference type="ARBA" id="ARBA00022645"/>
    </source>
</evidence>
<keyword evidence="9" id="KW-0472">Membrane</keyword>
<dbReference type="Pfam" id="PF14814">
    <property type="entry name" value="UB2H"/>
    <property type="match status" value="1"/>
</dbReference>
<dbReference type="GO" id="GO:0006508">
    <property type="term" value="P:proteolysis"/>
    <property type="evidence" value="ECO:0007669"/>
    <property type="project" value="UniProtKB-KW"/>
</dbReference>
<reference evidence="13 14" key="1">
    <citation type="submission" date="2020-04" db="EMBL/GenBank/DDBJ databases">
        <title>Metagenomic profiling of ammonia- and methane-oxidizing microorganisms in a Dutch drinking water treatment plant.</title>
        <authorList>
            <person name="Poghosyan L."/>
            <person name="Leucker S."/>
        </authorList>
    </citation>
    <scope>NUCLEOTIDE SEQUENCE [LARGE SCALE GENOMIC DNA]</scope>
    <source>
        <strain evidence="13">S-RSF-IL-03</strain>
    </source>
</reference>
<evidence type="ECO:0000256" key="3">
    <source>
        <dbReference type="ARBA" id="ARBA00022676"/>
    </source>
</evidence>
<evidence type="ECO:0000256" key="2">
    <source>
        <dbReference type="ARBA" id="ARBA00022670"/>
    </source>
</evidence>
<evidence type="ECO:0000259" key="11">
    <source>
        <dbReference type="Pfam" id="PF00912"/>
    </source>
</evidence>
<feature type="transmembrane region" description="Helical" evidence="9">
    <location>
        <begin position="16"/>
        <end position="36"/>
    </location>
</feature>
<feature type="domain" description="Penicillin-binding protein transpeptidase" evidence="10">
    <location>
        <begin position="432"/>
        <end position="675"/>
    </location>
</feature>
<dbReference type="SUPFAM" id="SSF56601">
    <property type="entry name" value="beta-lactamase/transpeptidase-like"/>
    <property type="match status" value="1"/>
</dbReference>
<sequence>MSPFPIGLRRRRNRRLLLHVALVALIVAAIGVPFLLSVRALRELRRSGSAWSFPSRVFSDGVAFEPGRVLPLPYLERQLAARGYVRSARDPARPGSYRVDPRGVSIVVRGFSAAHDPAGYGGPERLRLSIANGRLVAVRRLGGLRGYLAPDLAHPARLEPVLIARLTDGNSTLRTWVDLERVPRVVRDAIVASEDRRFQQHLGLDPRANLRAVFTNLRAGGVREGASTITQQLARGLWFGTERTVSRKLSEMAAAVGLELVLSKDQILEMYLNSVFWGSGQGRNLGGIAEAARFYCDVPVESLDVADAALLAGLMPAPNSASPFRNRRLAAARRDMALRDMLAAGVVDSATASRVRRSPLPRRPGRTSPDRFPAFVDHVREALRGVPASRSQRGGLAIFTTLDLGWQLGAEARVTHGLAQRGADTREAPLQGAFVALDPGTGQIRAMVGGRRYQSGDFNRATRALRQCGSAIKPIVYAAALESERRGPRFTPASIIPDLRRTFGRGANAWTPQNANGEYHARVTLARALCLSLNVATATLVDTLGPGEVARFAERFGLRDMRPVASIGLGSNEVTLLDLTAAYSVFPAAGVRHAPSPLRAVVDTRGRPVMRIEHPATRVLSPTTAAVMSGMLRNVVEYGIASPLRWAYQFTIPVGGKTGTTNDQRDAWFMGVTPDLAAGVWVGFDRPRTLHRDAAGVALPIWAAAVGEMLEGWPSQPFAGEEPLESAWIDGWTGDRAGAQCPSVMQLRFAPGTAPTRYCQTDHAADWDRILAARFADSLAAMYGPLDSLPLYGPAERPQ</sequence>
<evidence type="ECO:0000256" key="7">
    <source>
        <dbReference type="ARBA" id="ARBA00044770"/>
    </source>
</evidence>
<dbReference type="AlphaFoldDB" id="A0A849SR91"/>
<evidence type="ECO:0000256" key="8">
    <source>
        <dbReference type="ARBA" id="ARBA00049902"/>
    </source>
</evidence>
<dbReference type="SUPFAM" id="SSF53955">
    <property type="entry name" value="Lysozyme-like"/>
    <property type="match status" value="1"/>
</dbReference>
<evidence type="ECO:0000259" key="12">
    <source>
        <dbReference type="Pfam" id="PF14814"/>
    </source>
</evidence>
<comment type="catalytic activity">
    <reaction evidence="8">
        <text>[GlcNAc-(1-&gt;4)-Mur2Ac(oyl-L-Ala-gamma-D-Glu-L-Lys-D-Ala-D-Ala)](n)-di-trans,octa-cis-undecaprenyl diphosphate + beta-D-GlcNAc-(1-&gt;4)-Mur2Ac(oyl-L-Ala-gamma-D-Glu-L-Lys-D-Ala-D-Ala)-di-trans,octa-cis-undecaprenyl diphosphate = [GlcNAc-(1-&gt;4)-Mur2Ac(oyl-L-Ala-gamma-D-Glu-L-Lys-D-Ala-D-Ala)](n+1)-di-trans,octa-cis-undecaprenyl diphosphate + di-trans,octa-cis-undecaprenyl diphosphate + H(+)</text>
        <dbReference type="Rhea" id="RHEA:23708"/>
        <dbReference type="Rhea" id="RHEA-COMP:9602"/>
        <dbReference type="Rhea" id="RHEA-COMP:9603"/>
        <dbReference type="ChEBI" id="CHEBI:15378"/>
        <dbReference type="ChEBI" id="CHEBI:58405"/>
        <dbReference type="ChEBI" id="CHEBI:60033"/>
        <dbReference type="ChEBI" id="CHEBI:78435"/>
        <dbReference type="EC" id="2.4.99.28"/>
    </reaction>
</comment>